<dbReference type="STRING" id="43335.A0A4U5R5D3"/>
<comment type="caution">
    <text evidence="6">The sequence shown here is derived from an EMBL/GenBank/DDBJ whole genome shotgun (WGS) entry which is preliminary data.</text>
</comment>
<feature type="domain" description="RRM" evidence="5">
    <location>
        <begin position="49"/>
        <end position="126"/>
    </location>
</feature>
<dbReference type="InterPro" id="IPR034361">
    <property type="entry name" value="PHIP1_RRM1"/>
</dbReference>
<dbReference type="PANTHER" id="PTHR23236">
    <property type="entry name" value="EUKARYOTIC TRANSLATION INITIATION FACTOR 4B/4H"/>
    <property type="match status" value="1"/>
</dbReference>
<evidence type="ECO:0000256" key="1">
    <source>
        <dbReference type="ARBA" id="ARBA00022737"/>
    </source>
</evidence>
<sequence length="227" mass="25433">MAEKKKKRREKTKKRRRQKLRRRRQVGEAEGVEAAKVAGDSKISEDIADRVYVGGIPYYSTEDDIRSFFEGCGTITEVDCMTFPDSGKFRGIAIISFKTEAAAKRALDLDGSDMGGFYLKIQPYKTTKATMEPILHQELWRIAKLSSIRFGTDKGNREFRGMAHVISDNNSLMKALKLDQRIVCGRPIKISCAVPKKGGKLQGNQNQIVEEAKIQSTAPPMITSDEV</sequence>
<proteinExistence type="predicted"/>
<protein>
    <recommendedName>
        <fullName evidence="5">RRM domain-containing protein</fullName>
    </recommendedName>
</protein>
<evidence type="ECO:0000256" key="4">
    <source>
        <dbReference type="SAM" id="MobiDB-lite"/>
    </source>
</evidence>
<dbReference type="Pfam" id="PF00076">
    <property type="entry name" value="RRM_1"/>
    <property type="match status" value="1"/>
</dbReference>
<evidence type="ECO:0000256" key="3">
    <source>
        <dbReference type="PROSITE-ProRule" id="PRU00176"/>
    </source>
</evidence>
<dbReference type="GO" id="GO:0003723">
    <property type="term" value="F:RNA binding"/>
    <property type="evidence" value="ECO:0007669"/>
    <property type="project" value="UniProtKB-UniRule"/>
</dbReference>
<keyword evidence="2 3" id="KW-0694">RNA-binding</keyword>
<keyword evidence="1" id="KW-0677">Repeat</keyword>
<name>A0A4U5R5D3_POPAL</name>
<dbReference type="InterPro" id="IPR012677">
    <property type="entry name" value="Nucleotide-bd_a/b_plait_sf"/>
</dbReference>
<accession>A0A4U5R5D3</accession>
<dbReference type="PANTHER" id="PTHR23236:SF119">
    <property type="entry name" value="NUCLEAR RNA-BINDING PROTEIN SART-3"/>
    <property type="match status" value="1"/>
</dbReference>
<organism evidence="6">
    <name type="scientific">Populus alba</name>
    <name type="common">White poplar</name>
    <dbReference type="NCBI Taxonomy" id="43335"/>
    <lineage>
        <taxon>Eukaryota</taxon>
        <taxon>Viridiplantae</taxon>
        <taxon>Streptophyta</taxon>
        <taxon>Embryophyta</taxon>
        <taxon>Tracheophyta</taxon>
        <taxon>Spermatophyta</taxon>
        <taxon>Magnoliopsida</taxon>
        <taxon>eudicotyledons</taxon>
        <taxon>Gunneridae</taxon>
        <taxon>Pentapetalae</taxon>
        <taxon>rosids</taxon>
        <taxon>fabids</taxon>
        <taxon>Malpighiales</taxon>
        <taxon>Salicaceae</taxon>
        <taxon>Saliceae</taxon>
        <taxon>Populus</taxon>
    </lineage>
</organism>
<dbReference type="SUPFAM" id="SSF54928">
    <property type="entry name" value="RNA-binding domain, RBD"/>
    <property type="match status" value="2"/>
</dbReference>
<feature type="compositionally biased region" description="Basic residues" evidence="4">
    <location>
        <begin position="1"/>
        <end position="24"/>
    </location>
</feature>
<reference evidence="6" key="1">
    <citation type="submission" date="2018-10" db="EMBL/GenBank/DDBJ databases">
        <title>Population genomic analysis revealed the cold adaptation of white poplar.</title>
        <authorList>
            <person name="Liu Y.-J."/>
        </authorList>
    </citation>
    <scope>NUCLEOTIDE SEQUENCE [LARGE SCALE GENOMIC DNA]</scope>
    <source>
        <strain evidence="6">PAL-ZL1</strain>
    </source>
</reference>
<dbReference type="CDD" id="cd12271">
    <property type="entry name" value="RRM1_PHIP1"/>
    <property type="match status" value="1"/>
</dbReference>
<dbReference type="EMBL" id="RCHU01000045">
    <property type="protein sequence ID" value="TKS16845.1"/>
    <property type="molecule type" value="Genomic_DNA"/>
</dbReference>
<gene>
    <name evidence="6" type="ORF">D5086_0000016760</name>
</gene>
<dbReference type="Gene3D" id="3.30.70.330">
    <property type="match status" value="2"/>
</dbReference>
<evidence type="ECO:0000259" key="5">
    <source>
        <dbReference type="PROSITE" id="PS50102"/>
    </source>
</evidence>
<dbReference type="InterPro" id="IPR000504">
    <property type="entry name" value="RRM_dom"/>
</dbReference>
<evidence type="ECO:0000256" key="2">
    <source>
        <dbReference type="ARBA" id="ARBA00022884"/>
    </source>
</evidence>
<dbReference type="InterPro" id="IPR035979">
    <property type="entry name" value="RBD_domain_sf"/>
</dbReference>
<evidence type="ECO:0000313" key="6">
    <source>
        <dbReference type="EMBL" id="TKS16845.1"/>
    </source>
</evidence>
<dbReference type="PROSITE" id="PS50102">
    <property type="entry name" value="RRM"/>
    <property type="match status" value="1"/>
</dbReference>
<dbReference type="AlphaFoldDB" id="A0A4U5R5D3"/>
<feature type="region of interest" description="Disordered" evidence="4">
    <location>
        <begin position="1"/>
        <end position="28"/>
    </location>
</feature>
<dbReference type="SMART" id="SM00360">
    <property type="entry name" value="RRM"/>
    <property type="match status" value="1"/>
</dbReference>